<protein>
    <recommendedName>
        <fullName evidence="3">DUF3006 domain-containing protein</fullName>
    </recommendedName>
</protein>
<dbReference type="Proteomes" id="UP000178764">
    <property type="component" value="Unassembled WGS sequence"/>
</dbReference>
<reference evidence="1 2" key="1">
    <citation type="journal article" date="2016" name="Nat. Commun.">
        <title>Thousands of microbial genomes shed light on interconnected biogeochemical processes in an aquifer system.</title>
        <authorList>
            <person name="Anantharaman K."/>
            <person name="Brown C.T."/>
            <person name="Hug L.A."/>
            <person name="Sharon I."/>
            <person name="Castelle C.J."/>
            <person name="Probst A.J."/>
            <person name="Thomas B.C."/>
            <person name="Singh A."/>
            <person name="Wilkins M.J."/>
            <person name="Karaoz U."/>
            <person name="Brodie E.L."/>
            <person name="Williams K.H."/>
            <person name="Hubbard S.S."/>
            <person name="Banfield J.F."/>
        </authorList>
    </citation>
    <scope>NUCLEOTIDE SEQUENCE [LARGE SCALE GENOMIC DNA]</scope>
</reference>
<comment type="caution">
    <text evidence="1">The sequence shown here is derived from an EMBL/GenBank/DDBJ whole genome shotgun (WGS) entry which is preliminary data.</text>
</comment>
<proteinExistence type="predicted"/>
<name>A0A1F5DQ78_9BACT</name>
<dbReference type="EMBL" id="MEZT01000005">
    <property type="protein sequence ID" value="OGD57196.1"/>
    <property type="molecule type" value="Genomic_DNA"/>
</dbReference>
<evidence type="ECO:0000313" key="1">
    <source>
        <dbReference type="EMBL" id="OGD57196.1"/>
    </source>
</evidence>
<sequence>MTTSGPVCKVVNVFGKYVVLNINGHKLEINREFLPANVKVDQEFRLFFLDKDEASLKEKNLAKEILEEILNGKE</sequence>
<dbReference type="AlphaFoldDB" id="A0A1F5DQ78"/>
<evidence type="ECO:0008006" key="3">
    <source>
        <dbReference type="Google" id="ProtNLM"/>
    </source>
</evidence>
<organism evidence="1 2">
    <name type="scientific">Candidatus Berkelbacteria bacterium RBG_13_40_8</name>
    <dbReference type="NCBI Taxonomy" id="1797467"/>
    <lineage>
        <taxon>Bacteria</taxon>
        <taxon>Candidatus Berkelbacteria</taxon>
    </lineage>
</organism>
<gene>
    <name evidence="1" type="ORF">A2V71_02150</name>
</gene>
<accession>A0A1F5DQ78</accession>
<evidence type="ECO:0000313" key="2">
    <source>
        <dbReference type="Proteomes" id="UP000178764"/>
    </source>
</evidence>